<organism evidence="1 2">
    <name type="scientific">Clostridium tepidiprofundi DSM 19306</name>
    <dbReference type="NCBI Taxonomy" id="1121338"/>
    <lineage>
        <taxon>Bacteria</taxon>
        <taxon>Bacillati</taxon>
        <taxon>Bacillota</taxon>
        <taxon>Clostridia</taxon>
        <taxon>Eubacteriales</taxon>
        <taxon>Clostridiaceae</taxon>
        <taxon>Clostridium</taxon>
    </lineage>
</organism>
<proteinExistence type="predicted"/>
<dbReference type="InterPro" id="IPR045633">
    <property type="entry name" value="DUF6414"/>
</dbReference>
<evidence type="ECO:0000313" key="1">
    <source>
        <dbReference type="EMBL" id="KYH35763.1"/>
    </source>
</evidence>
<dbReference type="Proteomes" id="UP000075531">
    <property type="component" value="Unassembled WGS sequence"/>
</dbReference>
<protein>
    <submittedName>
        <fullName evidence="1">Uncharacterized protein</fullName>
    </submittedName>
</protein>
<dbReference type="EMBL" id="LTBA01000001">
    <property type="protein sequence ID" value="KYH35763.1"/>
    <property type="molecule type" value="Genomic_DNA"/>
</dbReference>
<sequence length="292" mass="34348">MVNIMNDRVIIPLYINNVIIKSLFTIILNEFEESRTTNSRNQMSININTPLSELTYDNCKKYIQGDMNIQFLNEFSREHTEKNISIDIEIMGRIRKILDRNNLLKKISTASNLEKINEKDFVEFQCILKKNPILEYVCDIINAIEMELTFLPFDNSRDINKNFRYEVLEKLKKQVNDLANNRCLNYITEKLYGSNSRMIVPLENRYLLDNIDYIDNERVTILGKITKKMKNTNNRNIVHMLNGTCFDLLNEECSNQFINKILINTDLIENYNSYLQNIDGSMIEVLPIAIYI</sequence>
<dbReference type="AlphaFoldDB" id="A0A151B7I2"/>
<name>A0A151B7I2_9CLOT</name>
<dbReference type="PATRIC" id="fig|1121338.3.peg.158"/>
<evidence type="ECO:0000313" key="2">
    <source>
        <dbReference type="Proteomes" id="UP000075531"/>
    </source>
</evidence>
<dbReference type="Pfam" id="PF19952">
    <property type="entry name" value="DUF6414"/>
    <property type="match status" value="1"/>
</dbReference>
<comment type="caution">
    <text evidence="1">The sequence shown here is derived from an EMBL/GenBank/DDBJ whole genome shotgun (WGS) entry which is preliminary data.</text>
</comment>
<keyword evidence="2" id="KW-1185">Reference proteome</keyword>
<gene>
    <name evidence="1" type="ORF">CLTEP_01560</name>
</gene>
<reference evidence="1 2" key="1">
    <citation type="submission" date="2016-02" db="EMBL/GenBank/DDBJ databases">
        <title>Genome sequence of Clostridium tepidiprofundi DSM 19306.</title>
        <authorList>
            <person name="Poehlein A."/>
            <person name="Daniel R."/>
        </authorList>
    </citation>
    <scope>NUCLEOTIDE SEQUENCE [LARGE SCALE GENOMIC DNA]</scope>
    <source>
        <strain evidence="1 2">DSM 19306</strain>
    </source>
</reference>
<accession>A0A151B7I2</accession>